<proteinExistence type="predicted"/>
<protein>
    <submittedName>
        <fullName evidence="3">Ion channel</fullName>
    </submittedName>
</protein>
<dbReference type="AlphaFoldDB" id="A0A495DKL2"/>
<feature type="transmembrane region" description="Helical" evidence="1">
    <location>
        <begin position="49"/>
        <end position="75"/>
    </location>
</feature>
<accession>A0A495DKL2</accession>
<keyword evidence="1" id="KW-0812">Transmembrane</keyword>
<feature type="transmembrane region" description="Helical" evidence="1">
    <location>
        <begin position="115"/>
        <end position="135"/>
    </location>
</feature>
<evidence type="ECO:0000313" key="4">
    <source>
        <dbReference type="Proteomes" id="UP000273675"/>
    </source>
</evidence>
<dbReference type="Proteomes" id="UP000273675">
    <property type="component" value="Unassembled WGS sequence"/>
</dbReference>
<dbReference type="Pfam" id="PF07885">
    <property type="entry name" value="Ion_trans_2"/>
    <property type="match status" value="1"/>
</dbReference>
<gene>
    <name evidence="3" type="ORF">C7435_1100</name>
</gene>
<keyword evidence="1" id="KW-0472">Membrane</keyword>
<name>A0A495DKL2_9PROT</name>
<feature type="transmembrane region" description="Helical" evidence="1">
    <location>
        <begin position="6"/>
        <end position="29"/>
    </location>
</feature>
<evidence type="ECO:0000259" key="2">
    <source>
        <dbReference type="Pfam" id="PF07885"/>
    </source>
</evidence>
<dbReference type="OrthoDB" id="2974133at2"/>
<dbReference type="InterPro" id="IPR013099">
    <property type="entry name" value="K_chnl_dom"/>
</dbReference>
<keyword evidence="1" id="KW-1133">Transmembrane helix</keyword>
<dbReference type="RefSeq" id="WP_075190838.1">
    <property type="nucleotide sequence ID" value="NZ_RBIM01000002.1"/>
</dbReference>
<evidence type="ECO:0000256" key="1">
    <source>
        <dbReference type="SAM" id="Phobius"/>
    </source>
</evidence>
<comment type="caution">
    <text evidence="3">The sequence shown here is derived from an EMBL/GenBank/DDBJ whole genome shotgun (WGS) entry which is preliminary data.</text>
</comment>
<dbReference type="Gene3D" id="1.10.287.70">
    <property type="match status" value="1"/>
</dbReference>
<feature type="domain" description="Potassium channel" evidence="2">
    <location>
        <begin position="65"/>
        <end position="132"/>
    </location>
</feature>
<reference evidence="3 4" key="1">
    <citation type="submission" date="2018-10" db="EMBL/GenBank/DDBJ databases">
        <title>Genomic Encyclopedia of Type Strains, Phase IV (KMG-IV): sequencing the most valuable type-strain genomes for metagenomic binning, comparative biology and taxonomic classification.</title>
        <authorList>
            <person name="Goeker M."/>
        </authorList>
    </citation>
    <scope>NUCLEOTIDE SEQUENCE [LARGE SCALE GENOMIC DNA]</scope>
    <source>
        <strain evidence="3 4">DSM 4734</strain>
    </source>
</reference>
<organism evidence="3 4">
    <name type="scientific">Maricaulis maris</name>
    <dbReference type="NCBI Taxonomy" id="74318"/>
    <lineage>
        <taxon>Bacteria</taxon>
        <taxon>Pseudomonadati</taxon>
        <taxon>Pseudomonadota</taxon>
        <taxon>Alphaproteobacteria</taxon>
        <taxon>Maricaulales</taxon>
        <taxon>Maricaulaceae</taxon>
        <taxon>Maricaulis</taxon>
    </lineage>
</organism>
<sequence>MMEALLVSAGMAVWTVLVHMVGLGALLALARLRSGRIDPHGSNLRQALFILFVVLGLFVVHAIEIWSFALAYLALGVVSGLEEALYFSTSTFTTLGYGDVIIDNEWRLVAAMEGFTGFLMIGWSTAFLVSIVGKLRALEADWLERPRDAE</sequence>
<evidence type="ECO:0000313" key="3">
    <source>
        <dbReference type="EMBL" id="RKR03151.1"/>
    </source>
</evidence>
<dbReference type="EMBL" id="RBIM01000002">
    <property type="protein sequence ID" value="RKR03151.1"/>
    <property type="molecule type" value="Genomic_DNA"/>
</dbReference>
<dbReference type="SUPFAM" id="SSF81324">
    <property type="entry name" value="Voltage-gated potassium channels"/>
    <property type="match status" value="1"/>
</dbReference>